<dbReference type="KEGG" id="acog:HWD57_12545"/>
<reference evidence="9" key="3">
    <citation type="submission" date="2020-06" db="EMBL/GenBank/DDBJ databases">
        <authorList>
            <person name="Arumugam K."/>
            <person name="Besarab I."/>
            <person name="Haryono M."/>
            <person name="Bagci C."/>
            <person name="Beier S."/>
            <person name="Buchfink B."/>
            <person name="Gorska A."/>
            <person name="Qiu G."/>
            <person name="Huson D.H."/>
            <person name="Williams R.B."/>
        </authorList>
    </citation>
    <scope>NUCLEOTIDE SEQUENCE</scope>
    <source>
        <strain evidence="9">SSA1</strain>
    </source>
</reference>
<dbReference type="EMBL" id="JDST02000007">
    <property type="protein sequence ID" value="KFB78280.1"/>
    <property type="molecule type" value="Genomic_DNA"/>
</dbReference>
<accession>A0A7D5SEL0</accession>
<dbReference type="InterPro" id="IPR007267">
    <property type="entry name" value="GtrA_DPMS_TM"/>
</dbReference>
<name>A0A080MCS6_9PROT</name>
<keyword evidence="10" id="KW-1185">Reference proteome</keyword>
<evidence type="ECO:0000256" key="3">
    <source>
        <dbReference type="ARBA" id="ARBA00022692"/>
    </source>
</evidence>
<protein>
    <submittedName>
        <fullName evidence="9">GtrA family protein</fullName>
    </submittedName>
    <submittedName>
        <fullName evidence="8">GtrA-like protein</fullName>
    </submittedName>
</protein>
<feature type="domain" description="GtrA/DPMS transmembrane" evidence="7">
    <location>
        <begin position="11"/>
        <end position="125"/>
    </location>
</feature>
<dbReference type="Proteomes" id="UP000509684">
    <property type="component" value="Chromosome"/>
</dbReference>
<feature type="transmembrane region" description="Helical" evidence="6">
    <location>
        <begin position="71"/>
        <end position="93"/>
    </location>
</feature>
<evidence type="ECO:0000256" key="4">
    <source>
        <dbReference type="ARBA" id="ARBA00022989"/>
    </source>
</evidence>
<evidence type="ECO:0000313" key="9">
    <source>
        <dbReference type="EMBL" id="QLH50519.1"/>
    </source>
</evidence>
<keyword evidence="3 6" id="KW-0812">Transmembrane</keyword>
<proteinExistence type="inferred from homology"/>
<dbReference type="AlphaFoldDB" id="A0A080MCS6"/>
<evidence type="ECO:0000256" key="5">
    <source>
        <dbReference type="ARBA" id="ARBA00023136"/>
    </source>
</evidence>
<dbReference type="Pfam" id="PF04138">
    <property type="entry name" value="GtrA_DPMS_TM"/>
    <property type="match status" value="1"/>
</dbReference>
<evidence type="ECO:0000313" key="11">
    <source>
        <dbReference type="Proteomes" id="UP000509684"/>
    </source>
</evidence>
<feature type="transmembrane region" description="Helical" evidence="6">
    <location>
        <begin position="42"/>
        <end position="59"/>
    </location>
</feature>
<dbReference type="PANTHER" id="PTHR38459">
    <property type="entry name" value="PROPHAGE BACTOPRENOL-LINKED GLUCOSE TRANSLOCASE HOMOLOG"/>
    <property type="match status" value="1"/>
</dbReference>
<evidence type="ECO:0000256" key="2">
    <source>
        <dbReference type="ARBA" id="ARBA00009399"/>
    </source>
</evidence>
<dbReference type="Proteomes" id="UP000021315">
    <property type="component" value="Unassembled WGS sequence"/>
</dbReference>
<reference evidence="9 11" key="2">
    <citation type="journal article" date="2019" name="Microbiome">
        <title>Annotated bacterial chromosomes from frame-shift-corrected long-read metagenomic data.</title>
        <authorList>
            <person name="Arumugam K."/>
            <person name="Bagci C."/>
            <person name="Bessarab I."/>
            <person name="Beier S."/>
            <person name="Buchfink B."/>
            <person name="Gorska A."/>
            <person name="Qiu G."/>
            <person name="Huson D.H."/>
            <person name="Williams R.B.H."/>
        </authorList>
    </citation>
    <scope>NUCLEOTIDE SEQUENCE [LARGE SCALE GENOMIC DNA]</scope>
    <source>
        <strain evidence="9">SSA1</strain>
    </source>
</reference>
<dbReference type="InterPro" id="IPR051401">
    <property type="entry name" value="GtrA_CellWall_Glycosyl"/>
</dbReference>
<evidence type="ECO:0000256" key="6">
    <source>
        <dbReference type="SAM" id="Phobius"/>
    </source>
</evidence>
<dbReference type="GO" id="GO:0005886">
    <property type="term" value="C:plasma membrane"/>
    <property type="evidence" value="ECO:0007669"/>
    <property type="project" value="TreeGrafter"/>
</dbReference>
<dbReference type="STRING" id="1453999.AW06_000386"/>
<evidence type="ECO:0000313" key="8">
    <source>
        <dbReference type="EMBL" id="KFB78280.1"/>
    </source>
</evidence>
<dbReference type="RefSeq" id="WP_034944707.1">
    <property type="nucleotide sequence ID" value="NZ_JDST02000007.1"/>
</dbReference>
<dbReference type="GO" id="GO:0000271">
    <property type="term" value="P:polysaccharide biosynthetic process"/>
    <property type="evidence" value="ECO:0007669"/>
    <property type="project" value="InterPro"/>
</dbReference>
<comment type="subcellular location">
    <subcellularLocation>
        <location evidence="1">Membrane</location>
        <topology evidence="1">Multi-pass membrane protein</topology>
    </subcellularLocation>
</comment>
<dbReference type="EMBL" id="CP058708">
    <property type="protein sequence ID" value="QLH50519.1"/>
    <property type="molecule type" value="Genomic_DNA"/>
</dbReference>
<keyword evidence="4 6" id="KW-1133">Transmembrane helix</keyword>
<feature type="transmembrane region" description="Helical" evidence="6">
    <location>
        <begin position="99"/>
        <end position="124"/>
    </location>
</feature>
<accession>A0A080MCS6</accession>
<evidence type="ECO:0000313" key="10">
    <source>
        <dbReference type="Proteomes" id="UP000021315"/>
    </source>
</evidence>
<comment type="similarity">
    <text evidence="2">Belongs to the GtrA family.</text>
</comment>
<organism evidence="8 10">
    <name type="scientific">Candidatus Accumulibacter cognatus</name>
    <dbReference type="NCBI Taxonomy" id="2954383"/>
    <lineage>
        <taxon>Bacteria</taxon>
        <taxon>Pseudomonadati</taxon>
        <taxon>Pseudomonadota</taxon>
        <taxon>Betaproteobacteria</taxon>
        <taxon>Candidatus Accumulibacter</taxon>
    </lineage>
</organism>
<dbReference type="PANTHER" id="PTHR38459:SF1">
    <property type="entry name" value="PROPHAGE BACTOPRENOL-LINKED GLUCOSE TRANSLOCASE HOMOLOG"/>
    <property type="match status" value="1"/>
</dbReference>
<evidence type="ECO:0000256" key="1">
    <source>
        <dbReference type="ARBA" id="ARBA00004141"/>
    </source>
</evidence>
<keyword evidence="5 6" id="KW-0472">Membrane</keyword>
<reference evidence="8 10" key="1">
    <citation type="submission" date="2014-02" db="EMBL/GenBank/DDBJ databases">
        <title>Expanding our view of genomic diversity in Candidatus Accumulibacter clades.</title>
        <authorList>
            <person name="Skennerton C.T."/>
            <person name="Barr J.J."/>
            <person name="Slater F.R."/>
            <person name="Bond P.L."/>
            <person name="Tyson G.W."/>
        </authorList>
    </citation>
    <scope>NUCLEOTIDE SEQUENCE [LARGE SCALE GENOMIC DNA]</scope>
    <source>
        <strain evidence="10">SK-02</strain>
    </source>
</reference>
<evidence type="ECO:0000259" key="7">
    <source>
        <dbReference type="Pfam" id="PF04138"/>
    </source>
</evidence>
<gene>
    <name evidence="8" type="ORF">AW06_000386</name>
    <name evidence="9" type="ORF">HWD57_12545</name>
</gene>
<sequence length="130" mass="14643">MVVIFTQLAWFVFVGCTAAATHWLIAVGCVTVWQQPPLLANLIGWLVAFLVSFGGHYRLTFRYQQNSLAIACGRFFLVSASGFVINELSYAFLLHVTNIAYDLLLAVILVAIAVLTFILSRYWVFRHRIS</sequence>